<dbReference type="RefSeq" id="WP_406751414.1">
    <property type="nucleotide sequence ID" value="NZ_JBEWZH010000006.1"/>
</dbReference>
<organism evidence="1 2">
    <name type="scientific">Aquirufa salirivi</name>
    <dbReference type="NCBI Taxonomy" id="3104729"/>
    <lineage>
        <taxon>Bacteria</taxon>
        <taxon>Pseudomonadati</taxon>
        <taxon>Bacteroidota</taxon>
        <taxon>Cytophagia</taxon>
        <taxon>Cytophagales</taxon>
        <taxon>Flectobacillaceae</taxon>
        <taxon>Aquirufa</taxon>
    </lineage>
</organism>
<evidence type="ECO:0000313" key="2">
    <source>
        <dbReference type="Proteomes" id="UP001623558"/>
    </source>
</evidence>
<sequence length="50" mass="5570">MDTQKSKTEKLNETPEKRNWVSPEISNWENDNIEIAFGIGVDGGSKAYAA</sequence>
<evidence type="ECO:0000313" key="1">
    <source>
        <dbReference type="EMBL" id="MFL0162570.1"/>
    </source>
</evidence>
<dbReference type="Proteomes" id="UP001623558">
    <property type="component" value="Unassembled WGS sequence"/>
</dbReference>
<protein>
    <submittedName>
        <fullName evidence="1">Uncharacterized protein</fullName>
    </submittedName>
</protein>
<dbReference type="EMBL" id="JBEWZH010000006">
    <property type="protein sequence ID" value="MFL0162570.1"/>
    <property type="molecule type" value="Genomic_DNA"/>
</dbReference>
<gene>
    <name evidence="1" type="ORF">U0R11_09235</name>
</gene>
<proteinExistence type="predicted"/>
<keyword evidence="2" id="KW-1185">Reference proteome</keyword>
<reference evidence="1 2" key="1">
    <citation type="submission" date="2024-07" db="EMBL/GenBank/DDBJ databases">
        <authorList>
            <person name="Pitt A."/>
            <person name="Hahn M.W."/>
        </authorList>
    </citation>
    <scope>NUCLEOTIDE SEQUENCE [LARGE SCALE GENOMIC DNA]</scope>
    <source>
        <strain evidence="1 2">1-SAACH-A3</strain>
    </source>
</reference>
<accession>A0ABW8RXT9</accession>
<comment type="caution">
    <text evidence="1">The sequence shown here is derived from an EMBL/GenBank/DDBJ whole genome shotgun (WGS) entry which is preliminary data.</text>
</comment>
<name>A0ABW8RXT9_9BACT</name>